<dbReference type="InterPro" id="IPR003171">
    <property type="entry name" value="Mehydrof_redctse-like"/>
</dbReference>
<dbReference type="GO" id="GO:0071949">
    <property type="term" value="F:FAD binding"/>
    <property type="evidence" value="ECO:0007669"/>
    <property type="project" value="TreeGrafter"/>
</dbReference>
<evidence type="ECO:0000313" key="8">
    <source>
        <dbReference type="Proteomes" id="UP000001017"/>
    </source>
</evidence>
<dbReference type="eggNOG" id="arCOG00475">
    <property type="taxonomic scope" value="Archaea"/>
</dbReference>
<dbReference type="GO" id="GO:0005829">
    <property type="term" value="C:cytosol"/>
    <property type="evidence" value="ECO:0007669"/>
    <property type="project" value="TreeGrafter"/>
</dbReference>
<dbReference type="PaxDb" id="273116-14325387"/>
<comment type="cofactor">
    <cofactor evidence="1">
        <name>FAD</name>
        <dbReference type="ChEBI" id="CHEBI:57692"/>
    </cofactor>
</comment>
<dbReference type="SUPFAM" id="SSF51730">
    <property type="entry name" value="FAD-linked oxidoreductase"/>
    <property type="match status" value="1"/>
</dbReference>
<dbReference type="EMBL" id="BA000011">
    <property type="protein sequence ID" value="BAB60291.1"/>
    <property type="molecule type" value="Genomic_DNA"/>
</dbReference>
<dbReference type="GO" id="GO:0004489">
    <property type="term" value="F:methylenetetrahydrofolate reductase [NAD(P)H] activity"/>
    <property type="evidence" value="ECO:0007669"/>
    <property type="project" value="InterPro"/>
</dbReference>
<proteinExistence type="inferred from homology"/>
<dbReference type="GO" id="GO:0035999">
    <property type="term" value="P:tetrahydrofolate interconversion"/>
    <property type="evidence" value="ECO:0007669"/>
    <property type="project" value="UniProtKB-UniPathway"/>
</dbReference>
<evidence type="ECO:0000256" key="5">
    <source>
        <dbReference type="ARBA" id="ARBA00022827"/>
    </source>
</evidence>
<evidence type="ECO:0000256" key="2">
    <source>
        <dbReference type="ARBA" id="ARBA00004777"/>
    </source>
</evidence>
<evidence type="ECO:0000256" key="1">
    <source>
        <dbReference type="ARBA" id="ARBA00001974"/>
    </source>
</evidence>
<dbReference type="UniPathway" id="UPA00193"/>
<gene>
    <name evidence="7" type="ORF">TVG1178481</name>
</gene>
<accession>Q979L2</accession>
<dbReference type="PANTHER" id="PTHR45754:SF3">
    <property type="entry name" value="METHYLENETETRAHYDROFOLATE REDUCTASE (NADPH)"/>
    <property type="match status" value="1"/>
</dbReference>
<evidence type="ECO:0000313" key="7">
    <source>
        <dbReference type="EMBL" id="BAB60291.1"/>
    </source>
</evidence>
<dbReference type="Proteomes" id="UP000001017">
    <property type="component" value="Chromosome"/>
</dbReference>
<dbReference type="Gene3D" id="3.20.20.220">
    <property type="match status" value="1"/>
</dbReference>
<dbReference type="STRING" id="273116.gene:9381948"/>
<dbReference type="AlphaFoldDB" id="Q979L2"/>
<keyword evidence="4" id="KW-0285">Flavoprotein</keyword>
<evidence type="ECO:0000256" key="4">
    <source>
        <dbReference type="ARBA" id="ARBA00022630"/>
    </source>
</evidence>
<dbReference type="KEGG" id="tvo:TVG1178481"/>
<keyword evidence="5" id="KW-0274">FAD</keyword>
<evidence type="ECO:0000256" key="6">
    <source>
        <dbReference type="ARBA" id="ARBA00023002"/>
    </source>
</evidence>
<dbReference type="PhylomeDB" id="Q979L2"/>
<dbReference type="Pfam" id="PF02219">
    <property type="entry name" value="MTHFR"/>
    <property type="match status" value="1"/>
</dbReference>
<name>Q979L2_THEVO</name>
<organism evidence="7 8">
    <name type="scientific">Thermoplasma volcanium (strain ATCC 51530 / DSM 4299 / JCM 9571 / NBRC 15438 / GSS1)</name>
    <dbReference type="NCBI Taxonomy" id="273116"/>
    <lineage>
        <taxon>Archaea</taxon>
        <taxon>Methanobacteriati</taxon>
        <taxon>Thermoplasmatota</taxon>
        <taxon>Thermoplasmata</taxon>
        <taxon>Thermoplasmatales</taxon>
        <taxon>Thermoplasmataceae</taxon>
        <taxon>Thermoplasma</taxon>
    </lineage>
</organism>
<keyword evidence="6" id="KW-0560">Oxidoreductase</keyword>
<reference evidence="7 8" key="2">
    <citation type="journal article" date="2000" name="Proc. Natl. Acad. Sci. U.S.A.">
        <title>Archaeal adaptation to higher temperatures revealed by genomic sequence of Thermoplasma volcanium.</title>
        <authorList>
            <person name="Kawashima T."/>
            <person name="Amano N."/>
            <person name="Koike H."/>
            <person name="Makino S."/>
            <person name="Higuchi S."/>
            <person name="Kawashima-Ohya Y."/>
            <person name="Watanabe K."/>
            <person name="Yamazaki M."/>
            <person name="Kanehori K."/>
            <person name="Kawamoto T."/>
            <person name="Nunoshiba T."/>
            <person name="Yamamoto Y."/>
            <person name="Aramaki H."/>
            <person name="Makino K."/>
            <person name="Suzuki M."/>
        </authorList>
    </citation>
    <scope>NUCLEOTIDE SEQUENCE [LARGE SCALE GENOMIC DNA]</scope>
    <source>
        <strain evidence="8">ATCC 51530 / DSM 4299 / JCM 9571 / NBRC 15438 / GSS1</strain>
    </source>
</reference>
<dbReference type="PANTHER" id="PTHR45754">
    <property type="entry name" value="METHYLENETETRAHYDROFOLATE REDUCTASE"/>
    <property type="match status" value="1"/>
</dbReference>
<comment type="similarity">
    <text evidence="3">Belongs to the methylenetetrahydrofolate reductase family.</text>
</comment>
<evidence type="ECO:0000256" key="3">
    <source>
        <dbReference type="ARBA" id="ARBA00006743"/>
    </source>
</evidence>
<keyword evidence="8" id="KW-1185">Reference proteome</keyword>
<dbReference type="CDD" id="cd00537">
    <property type="entry name" value="MTHFR"/>
    <property type="match status" value="1"/>
</dbReference>
<dbReference type="HOGENOM" id="CLU_057297_0_0_2"/>
<comment type="pathway">
    <text evidence="2">One-carbon metabolism; tetrahydrofolate interconversion.</text>
</comment>
<protein>
    <submittedName>
        <fullName evidence="7">Uncharacterized protein</fullName>
    </submittedName>
</protein>
<dbReference type="GO" id="GO:0009086">
    <property type="term" value="P:methionine biosynthetic process"/>
    <property type="evidence" value="ECO:0007669"/>
    <property type="project" value="TreeGrafter"/>
</dbReference>
<dbReference type="InterPro" id="IPR029041">
    <property type="entry name" value="FAD-linked_oxidoreductase-like"/>
</dbReference>
<sequence>MQSVCAFIFILITQGNKIIRKVYCFALIHSPKMYSSSLKELRFVRSVEIVPSRNQGLEELAHSLDSLEGKANALTSPENPRGSPGIDPIITLFFLSKDRNIIPIPHITPRDKNKVHIISQINTANKFGINNFFVIGGDPINPKYESHEVREIDPIDLIKLIKANSGSTVGAALNPYRNVEEEIAWAKKNAGADFFITQAIYSSDALSMDWLKKRNFKLIAGFLPLIRKNQVEFSEKLGIFLPKVVKEKLLNSEDIRSTSVNIILNVFDEVKDFVDGIHIMPLGHNDIAADILGSI</sequence>
<reference evidence="7 8" key="1">
    <citation type="journal article" date="1999" name="Proc. Jpn. Acad.">
        <title>Determination of the complete genomic DNA sequence of Thermoplasma volvanium GSS1.</title>
        <authorList>
            <person name="Kawashima T."/>
            <person name="Yamamoto Y."/>
            <person name="Aramaki H."/>
            <person name="Nunoshiba T."/>
            <person name="Kawamoto T."/>
            <person name="Watanabe K."/>
            <person name="Yamazaki M."/>
            <person name="Kanehori K."/>
            <person name="Amano N."/>
            <person name="Ohya Y."/>
            <person name="Makino K."/>
            <person name="Suzuki M."/>
        </authorList>
    </citation>
    <scope>NUCLEOTIDE SEQUENCE [LARGE SCALE GENOMIC DNA]</scope>
    <source>
        <strain evidence="8">ATCC 51530 / DSM 4299 / JCM 9571 / NBRC 15438 / GSS1</strain>
    </source>
</reference>